<keyword evidence="4" id="KW-0375">Hydrogen ion transport</keyword>
<dbReference type="EMBL" id="KJ398163">
    <property type="protein sequence ID" value="AHX02523.1"/>
    <property type="molecule type" value="Genomic_DNA"/>
</dbReference>
<evidence type="ECO:0000256" key="4">
    <source>
        <dbReference type="ARBA" id="ARBA00022781"/>
    </source>
</evidence>
<dbReference type="GO" id="GO:0045259">
    <property type="term" value="C:proton-transporting ATP synthase complex"/>
    <property type="evidence" value="ECO:0007669"/>
    <property type="project" value="UniProtKB-KW"/>
</dbReference>
<evidence type="ECO:0000256" key="7">
    <source>
        <dbReference type="ARBA" id="ARBA00023136"/>
    </source>
</evidence>
<protein>
    <recommendedName>
        <fullName evidence="9">ATP synthase B chain</fullName>
    </recommendedName>
</protein>
<dbReference type="GO" id="GO:0015986">
    <property type="term" value="P:proton motive force-driven ATP synthesis"/>
    <property type="evidence" value="ECO:0007669"/>
    <property type="project" value="InterPro"/>
</dbReference>
<evidence type="ECO:0000256" key="5">
    <source>
        <dbReference type="ARBA" id="ARBA00023065"/>
    </source>
</evidence>
<keyword evidence="3" id="KW-0138">CF(0)</keyword>
<name>A0A0E3DAZ3_9FLOR</name>
<evidence type="ECO:0000256" key="1">
    <source>
        <dbReference type="ARBA" id="ARBA00004325"/>
    </source>
</evidence>
<geneLocation type="mitochondrion" evidence="8"/>
<evidence type="ECO:0000256" key="3">
    <source>
        <dbReference type="ARBA" id="ARBA00022547"/>
    </source>
</evidence>
<evidence type="ECO:0000256" key="6">
    <source>
        <dbReference type="ARBA" id="ARBA00023128"/>
    </source>
</evidence>
<dbReference type="Pfam" id="PF05405">
    <property type="entry name" value="Mt_ATP-synt_B"/>
    <property type="match status" value="1"/>
</dbReference>
<organism evidence="8">
    <name type="scientific">Schizymenia dubyi</name>
    <dbReference type="NCBI Taxonomy" id="38368"/>
    <lineage>
        <taxon>Eukaryota</taxon>
        <taxon>Rhodophyta</taxon>
        <taxon>Florideophyceae</taxon>
        <taxon>Rhodymeniophycidae</taxon>
        <taxon>Nemastomatales</taxon>
        <taxon>Schizymeniaceae</taxon>
        <taxon>Schizymenia</taxon>
    </lineage>
</organism>
<dbReference type="GO" id="GO:0031966">
    <property type="term" value="C:mitochondrial membrane"/>
    <property type="evidence" value="ECO:0007669"/>
    <property type="project" value="UniProtKB-SubCell"/>
</dbReference>
<dbReference type="AlphaFoldDB" id="A0A0E3DAZ3"/>
<dbReference type="GO" id="GO:0015078">
    <property type="term" value="F:proton transmembrane transporter activity"/>
    <property type="evidence" value="ECO:0007669"/>
    <property type="project" value="InterPro"/>
</dbReference>
<dbReference type="InterPro" id="IPR008688">
    <property type="entry name" value="ATP_synth_Bsub_B/MI25"/>
</dbReference>
<sequence>MFNFIIINLILLILIFQKILLLNEETLILICFISFCWIAYNKIGDSITFGFKDDSSKIKNILIDSLTQVAYNLNQYIIANFKFAKLQTNFNELKQHFIILISLASINFPKYSEQNIKLLYARKLFYTWRLEQQTIKLITALILKKIEKVAFTKQFCTQKLCLPYFKCLDKIILREYFEKV</sequence>
<evidence type="ECO:0008006" key="9">
    <source>
        <dbReference type="Google" id="ProtNLM"/>
    </source>
</evidence>
<gene>
    <name evidence="8" type="ORF">Sduby.mt.07</name>
</gene>
<proteinExistence type="predicted"/>
<accession>A0A0E3DAZ3</accession>
<keyword evidence="6 8" id="KW-0496">Mitochondrion</keyword>
<keyword evidence="2" id="KW-0813">Transport</keyword>
<evidence type="ECO:0000256" key="2">
    <source>
        <dbReference type="ARBA" id="ARBA00022448"/>
    </source>
</evidence>
<keyword evidence="7" id="KW-0472">Membrane</keyword>
<evidence type="ECO:0000313" key="8">
    <source>
        <dbReference type="EMBL" id="AHX02523.1"/>
    </source>
</evidence>
<comment type="subcellular location">
    <subcellularLocation>
        <location evidence="1">Mitochondrion membrane</location>
    </subcellularLocation>
</comment>
<keyword evidence="5" id="KW-0406">Ion transport</keyword>
<reference evidence="8" key="1">
    <citation type="submission" date="2014-02" db="EMBL/GenBank/DDBJ databases">
        <title>Complete mitochondrion genomes reveal florideophycean red algal diversity.</title>
        <authorList>
            <person name="Yang E.C."/>
            <person name="Yoon H.S."/>
        </authorList>
    </citation>
    <scope>NUCLEOTIDE SEQUENCE</scope>
</reference>